<accession>A0A2P2N2W5</accession>
<protein>
    <submittedName>
        <fullName evidence="1">Uncharacterized protein</fullName>
    </submittedName>
</protein>
<organism evidence="1">
    <name type="scientific">Rhizophora mucronata</name>
    <name type="common">Asiatic mangrove</name>
    <dbReference type="NCBI Taxonomy" id="61149"/>
    <lineage>
        <taxon>Eukaryota</taxon>
        <taxon>Viridiplantae</taxon>
        <taxon>Streptophyta</taxon>
        <taxon>Embryophyta</taxon>
        <taxon>Tracheophyta</taxon>
        <taxon>Spermatophyta</taxon>
        <taxon>Magnoliopsida</taxon>
        <taxon>eudicotyledons</taxon>
        <taxon>Gunneridae</taxon>
        <taxon>Pentapetalae</taxon>
        <taxon>rosids</taxon>
        <taxon>fabids</taxon>
        <taxon>Malpighiales</taxon>
        <taxon>Rhizophoraceae</taxon>
        <taxon>Rhizophora</taxon>
    </lineage>
</organism>
<name>A0A2P2N2W5_RHIMU</name>
<proteinExistence type="predicted"/>
<reference evidence="1" key="1">
    <citation type="submission" date="2018-02" db="EMBL/GenBank/DDBJ databases">
        <title>Rhizophora mucronata_Transcriptome.</title>
        <authorList>
            <person name="Meera S.P."/>
            <person name="Sreeshan A."/>
            <person name="Augustine A."/>
        </authorList>
    </citation>
    <scope>NUCLEOTIDE SEQUENCE</scope>
    <source>
        <tissue evidence="1">Leaf</tissue>
    </source>
</reference>
<evidence type="ECO:0000313" key="1">
    <source>
        <dbReference type="EMBL" id="MBX36810.1"/>
    </source>
</evidence>
<sequence length="13" mass="1468">MVQIIQLSHSPKS</sequence>
<dbReference type="EMBL" id="GGEC01056326">
    <property type="protein sequence ID" value="MBX36810.1"/>
    <property type="molecule type" value="Transcribed_RNA"/>
</dbReference>